<name>A0A2V5GPS2_ASPV1</name>
<keyword evidence="4 7" id="KW-0326">Glycosidase</keyword>
<dbReference type="InterPro" id="IPR006710">
    <property type="entry name" value="Glyco_hydro_43"/>
</dbReference>
<feature type="active site" description="Proton donor" evidence="5">
    <location>
        <position position="224"/>
    </location>
</feature>
<gene>
    <name evidence="9" type="ORF">BO99DRAFT_417959</name>
</gene>
<dbReference type="InterPro" id="IPR051795">
    <property type="entry name" value="Glycosyl_Hydrlase_43"/>
</dbReference>
<evidence type="ECO:0000256" key="7">
    <source>
        <dbReference type="RuleBase" id="RU361187"/>
    </source>
</evidence>
<evidence type="ECO:0000313" key="9">
    <source>
        <dbReference type="EMBL" id="PYI13029.1"/>
    </source>
</evidence>
<proteinExistence type="inferred from homology"/>
<evidence type="ECO:0000256" key="1">
    <source>
        <dbReference type="ARBA" id="ARBA00009865"/>
    </source>
</evidence>
<dbReference type="EMBL" id="KZ825267">
    <property type="protein sequence ID" value="PYI13029.1"/>
    <property type="molecule type" value="Genomic_DNA"/>
</dbReference>
<evidence type="ECO:0000256" key="6">
    <source>
        <dbReference type="PIRSR" id="PIRSR606710-2"/>
    </source>
</evidence>
<feature type="active site" description="Proton acceptor" evidence="5">
    <location>
        <position position="37"/>
    </location>
</feature>
<dbReference type="InterPro" id="IPR023296">
    <property type="entry name" value="Glyco_hydro_beta-prop_sf"/>
</dbReference>
<dbReference type="GO" id="GO:0005975">
    <property type="term" value="P:carbohydrate metabolic process"/>
    <property type="evidence" value="ECO:0007669"/>
    <property type="project" value="InterPro"/>
</dbReference>
<dbReference type="SUPFAM" id="SSF75005">
    <property type="entry name" value="Arabinanase/levansucrase/invertase"/>
    <property type="match status" value="1"/>
</dbReference>
<comment type="similarity">
    <text evidence="1 7">Belongs to the glycosyl hydrolase 43 family.</text>
</comment>
<dbReference type="PANTHER" id="PTHR42812">
    <property type="entry name" value="BETA-XYLOSIDASE"/>
    <property type="match status" value="1"/>
</dbReference>
<evidence type="ECO:0000313" key="10">
    <source>
        <dbReference type="Proteomes" id="UP000249829"/>
    </source>
</evidence>
<evidence type="ECO:0000256" key="8">
    <source>
        <dbReference type="SAM" id="SignalP"/>
    </source>
</evidence>
<evidence type="ECO:0000256" key="3">
    <source>
        <dbReference type="ARBA" id="ARBA00022801"/>
    </source>
</evidence>
<dbReference type="GO" id="GO:0004553">
    <property type="term" value="F:hydrolase activity, hydrolyzing O-glycosyl compounds"/>
    <property type="evidence" value="ECO:0007669"/>
    <property type="project" value="InterPro"/>
</dbReference>
<dbReference type="AlphaFoldDB" id="A0A2V5GPS2"/>
<feature type="signal peptide" evidence="8">
    <location>
        <begin position="1"/>
        <end position="17"/>
    </location>
</feature>
<evidence type="ECO:0000256" key="4">
    <source>
        <dbReference type="ARBA" id="ARBA00023295"/>
    </source>
</evidence>
<organism evidence="9 10">
    <name type="scientific">Aspergillus violaceofuscus (strain CBS 115571)</name>
    <dbReference type="NCBI Taxonomy" id="1450538"/>
    <lineage>
        <taxon>Eukaryota</taxon>
        <taxon>Fungi</taxon>
        <taxon>Dikarya</taxon>
        <taxon>Ascomycota</taxon>
        <taxon>Pezizomycotina</taxon>
        <taxon>Eurotiomycetes</taxon>
        <taxon>Eurotiomycetidae</taxon>
        <taxon>Eurotiales</taxon>
        <taxon>Aspergillaceae</taxon>
        <taxon>Aspergillus</taxon>
    </lineage>
</organism>
<keyword evidence="3 7" id="KW-0378">Hydrolase</keyword>
<reference evidence="9 10" key="1">
    <citation type="submission" date="2018-02" db="EMBL/GenBank/DDBJ databases">
        <title>The genomes of Aspergillus section Nigri reveals drivers in fungal speciation.</title>
        <authorList>
            <consortium name="DOE Joint Genome Institute"/>
            <person name="Vesth T.C."/>
            <person name="Nybo J."/>
            <person name="Theobald S."/>
            <person name="Brandl J."/>
            <person name="Frisvad J.C."/>
            <person name="Nielsen K.F."/>
            <person name="Lyhne E.K."/>
            <person name="Kogle M.E."/>
            <person name="Kuo A."/>
            <person name="Riley R."/>
            <person name="Clum A."/>
            <person name="Nolan M."/>
            <person name="Lipzen A."/>
            <person name="Salamov A."/>
            <person name="Henrissat B."/>
            <person name="Wiebenga A."/>
            <person name="De vries R.P."/>
            <person name="Grigoriev I.V."/>
            <person name="Mortensen U.H."/>
            <person name="Andersen M.R."/>
            <person name="Baker S.E."/>
        </authorList>
    </citation>
    <scope>NUCLEOTIDE SEQUENCE [LARGE SCALE GENOMIC DNA]</scope>
    <source>
        <strain evidence="9 10">CBS 115571</strain>
    </source>
</reference>
<feature type="chain" id="PRO_5015962499" evidence="8">
    <location>
        <begin position="18"/>
        <end position="339"/>
    </location>
</feature>
<dbReference type="STRING" id="1450538.A0A2V5GPS2"/>
<dbReference type="Gene3D" id="2.115.10.20">
    <property type="entry name" value="Glycosyl hydrolase domain, family 43"/>
    <property type="match status" value="1"/>
</dbReference>
<dbReference type="CDD" id="cd08999">
    <property type="entry name" value="GH43_ABN-like"/>
    <property type="match status" value="1"/>
</dbReference>
<accession>A0A2V5GPS2</accession>
<dbReference type="Proteomes" id="UP000249829">
    <property type="component" value="Unassembled WGS sequence"/>
</dbReference>
<feature type="site" description="Important for catalytic activity, responsible for pKa modulation of the active site Glu and correct orientation of both the proton donor and substrate" evidence="6">
    <location>
        <position position="153"/>
    </location>
</feature>
<keyword evidence="10" id="KW-1185">Reference proteome</keyword>
<dbReference type="Pfam" id="PF04616">
    <property type="entry name" value="Glyco_hydro_43"/>
    <property type="match status" value="1"/>
</dbReference>
<sequence>MRWPLGLLLAATAPVLGSPIAPRSAGPWLAIDSDFPDPGFVQGDDGAWYAFGTNGNGRTVQVARSPDFESWTLLDKEAMPTLAGWETAVDHWAPDVVQRNDGKFVLYYSGEAKDDLRHHCVGVAVSETTDPTGPYIPNPTPLSCRLDQGGSIDPSGFLDRDGSRYVVFKVDGNSIGNGGDCNNGIAPLKPTPILLQRVADDGFTPVGDAVQILDRDDTDGPLVEAPNLILHGDTYFLFYSTHCYTDPKYDVRWATSPSITGPYTKSGRQLFASGQWNLTSPGGGTVCGCGDRMLFHGFCGGDRRCTYAARLDIQGEDVVVFQRSNSAVIGKTLAHTIDS</sequence>
<dbReference type="PANTHER" id="PTHR42812:SF5">
    <property type="entry name" value="ENDO-ARABINASE"/>
    <property type="match status" value="1"/>
</dbReference>
<keyword evidence="2 8" id="KW-0732">Signal</keyword>
<evidence type="ECO:0000256" key="5">
    <source>
        <dbReference type="PIRSR" id="PIRSR606710-1"/>
    </source>
</evidence>
<protein>
    <submittedName>
        <fullName evidence="9">Arabinanase/levansucrase/invertase</fullName>
    </submittedName>
</protein>
<dbReference type="OMA" id="DPSFMKA"/>
<evidence type="ECO:0000256" key="2">
    <source>
        <dbReference type="ARBA" id="ARBA00022729"/>
    </source>
</evidence>